<feature type="region of interest" description="Disordered" evidence="1">
    <location>
        <begin position="479"/>
        <end position="501"/>
    </location>
</feature>
<feature type="compositionally biased region" description="Basic and acidic residues" evidence="1">
    <location>
        <begin position="685"/>
        <end position="706"/>
    </location>
</feature>
<feature type="region of interest" description="Disordered" evidence="1">
    <location>
        <begin position="811"/>
        <end position="849"/>
    </location>
</feature>
<feature type="region of interest" description="Disordered" evidence="1">
    <location>
        <begin position="68"/>
        <end position="143"/>
    </location>
</feature>
<feature type="compositionally biased region" description="Polar residues" evidence="1">
    <location>
        <begin position="926"/>
        <end position="939"/>
    </location>
</feature>
<protein>
    <submittedName>
        <fullName evidence="2">Uncharacterized protein</fullName>
    </submittedName>
</protein>
<feature type="region of interest" description="Disordered" evidence="1">
    <location>
        <begin position="292"/>
        <end position="328"/>
    </location>
</feature>
<feature type="region of interest" description="Disordered" evidence="1">
    <location>
        <begin position="531"/>
        <end position="610"/>
    </location>
</feature>
<feature type="compositionally biased region" description="Low complexity" evidence="1">
    <location>
        <begin position="305"/>
        <end position="323"/>
    </location>
</feature>
<feature type="compositionally biased region" description="Polar residues" evidence="1">
    <location>
        <begin position="550"/>
        <end position="560"/>
    </location>
</feature>
<feature type="compositionally biased region" description="Basic and acidic residues" evidence="1">
    <location>
        <begin position="531"/>
        <end position="540"/>
    </location>
</feature>
<dbReference type="InParanoid" id="A0A507B0L6"/>
<organism evidence="2 3">
    <name type="scientific">Thyridium curvatum</name>
    <dbReference type="NCBI Taxonomy" id="1093900"/>
    <lineage>
        <taxon>Eukaryota</taxon>
        <taxon>Fungi</taxon>
        <taxon>Dikarya</taxon>
        <taxon>Ascomycota</taxon>
        <taxon>Pezizomycotina</taxon>
        <taxon>Sordariomycetes</taxon>
        <taxon>Sordariomycetidae</taxon>
        <taxon>Thyridiales</taxon>
        <taxon>Thyridiaceae</taxon>
        <taxon>Thyridium</taxon>
    </lineage>
</organism>
<feature type="compositionally biased region" description="Low complexity" evidence="1">
    <location>
        <begin position="73"/>
        <end position="83"/>
    </location>
</feature>
<feature type="region of interest" description="Disordered" evidence="1">
    <location>
        <begin position="382"/>
        <end position="403"/>
    </location>
</feature>
<feature type="region of interest" description="Disordered" evidence="1">
    <location>
        <begin position="678"/>
        <end position="713"/>
    </location>
</feature>
<dbReference type="STRING" id="1093900.A0A507B0L6"/>
<feature type="region of interest" description="Disordered" evidence="1">
    <location>
        <begin position="924"/>
        <end position="974"/>
    </location>
</feature>
<feature type="compositionally biased region" description="Pro residues" evidence="1">
    <location>
        <begin position="831"/>
        <end position="840"/>
    </location>
</feature>
<name>A0A507B0L6_9PEZI</name>
<evidence type="ECO:0000313" key="2">
    <source>
        <dbReference type="EMBL" id="TPX10651.1"/>
    </source>
</evidence>
<dbReference type="AlphaFoldDB" id="A0A507B0L6"/>
<gene>
    <name evidence="2" type="ORF">E0L32_008385</name>
</gene>
<feature type="region of interest" description="Disordered" evidence="1">
    <location>
        <begin position="750"/>
        <end position="778"/>
    </location>
</feature>
<dbReference type="OrthoDB" id="206201at2759"/>
<evidence type="ECO:0000313" key="3">
    <source>
        <dbReference type="Proteomes" id="UP000319257"/>
    </source>
</evidence>
<accession>A0A507B0L6</accession>
<evidence type="ECO:0000256" key="1">
    <source>
        <dbReference type="SAM" id="MobiDB-lite"/>
    </source>
</evidence>
<feature type="compositionally biased region" description="Basic and acidic residues" evidence="1">
    <location>
        <begin position="952"/>
        <end position="968"/>
    </location>
</feature>
<feature type="region of interest" description="Disordered" evidence="1">
    <location>
        <begin position="1"/>
        <end position="23"/>
    </location>
</feature>
<dbReference type="Proteomes" id="UP000319257">
    <property type="component" value="Unassembled WGS sequence"/>
</dbReference>
<keyword evidence="3" id="KW-1185">Reference proteome</keyword>
<reference evidence="2 3" key="1">
    <citation type="submission" date="2019-06" db="EMBL/GenBank/DDBJ databases">
        <title>Draft genome sequence of the filamentous fungus Phialemoniopsis curvata isolated from diesel fuel.</title>
        <authorList>
            <person name="Varaljay V.A."/>
            <person name="Lyon W.J."/>
            <person name="Crouch A.L."/>
            <person name="Drake C.E."/>
            <person name="Hollomon J.M."/>
            <person name="Nadeau L.J."/>
            <person name="Nunn H.S."/>
            <person name="Stevenson B.S."/>
            <person name="Bojanowski C.L."/>
            <person name="Crookes-Goodson W.J."/>
        </authorList>
    </citation>
    <scope>NUCLEOTIDE SEQUENCE [LARGE SCALE GENOMIC DNA]</scope>
    <source>
        <strain evidence="2 3">D216</strain>
    </source>
</reference>
<sequence>MLRRQSTKSRSDPARRKSVSSGRSVCLEHLDADVALRDAHIAALHAYNQGTDRSAQAQRLFPVSLSRCHSSKETSTLSRSSSLATQAHRRFANTGATKVRSVRYVRSASQADQAKDEERRAYTPSTPREHDHCSENNNQVRDETHGHGMLKSPVCNLSKTSGANTVIKQHDTLILDNSQGDGADYYTPEDDIASQALSFRSLRRSQSMFTSHQKSLRSPNPGGVGHLKENRQPSTIFPASHADLDWPGQSPQDQASLFPLISKEPYEGEATCTASRLTPDSSLIPQPLRLASTTVQEPAKPLPPSAMMRKSLRSSSSNSAVPSFAGTGKSTIKRDGSLKIVARKASQSLKSKFRTLLGRPKTDLDTEPLQEQQTVALASIFDSEASSPASKRGEHPSDAGTVSNVQQNLVSLYSFPSTERLKSQQGLIGDISCGEPNSSYRDEESRATSWAGSSLVSAGHPWEESSDWQRQRLSVIDEHHNHCPSPSLQRQRRANLGTSPPATLAGCQAQIAAMPGATFDTQRLYSALMKKLDEGREPSRTRRPYAPSDALSNPFRTVSPTATNTSNNQGGSGASASTTPTIQKPSATDDGTRKDEGYENPNASCYHDPSLDSPSFHLFRTASSYRIALQESMQASEGAMRHEASPILTKSRSYSASEYSSHGTSESQAAAEIRSILQGFTKSPDMMRSKAEGQRDWHDRSIKKSDTAPGSSIDWQSWLTDNACSMELQSSPARSVRSSTTTQALLRIPKCRGHVREPAQISDESDGHDSSDFADDDPVLAATPLSIERATPWQPSLARLNMSTTTNLVENEAPSSISKDEMNGDASLPDSTPPPVPPRNPLRDLSSGVGNSLTIEESVQSTKKQYYHPRTPEDRLLAARRAKSLARLRSLKKLHAAGNDRNSAPTSASARLGGYAARALDGHGVGSTTSSPGLTTALQRQFGPRPHARLGKSQDRLADMSEEHRNDPGVDGQADACETTPSLQPPLGGQRIVDIFLSSRRKRMVSTDEGGTAFV</sequence>
<feature type="compositionally biased region" description="Basic and acidic residues" evidence="1">
    <location>
        <begin position="113"/>
        <end position="143"/>
    </location>
</feature>
<dbReference type="GeneID" id="41975832"/>
<dbReference type="RefSeq" id="XP_030992362.1">
    <property type="nucleotide sequence ID" value="XM_031143234.1"/>
</dbReference>
<comment type="caution">
    <text evidence="2">The sequence shown here is derived from an EMBL/GenBank/DDBJ whole genome shotgun (WGS) entry which is preliminary data.</text>
</comment>
<dbReference type="EMBL" id="SKBQ01000055">
    <property type="protein sequence ID" value="TPX10651.1"/>
    <property type="molecule type" value="Genomic_DNA"/>
</dbReference>
<feature type="compositionally biased region" description="Low complexity" evidence="1">
    <location>
        <begin position="561"/>
        <end position="579"/>
    </location>
</feature>
<proteinExistence type="predicted"/>